<name>A0AAQ4FR65_AMBAM</name>
<keyword evidence="4" id="KW-1185">Reference proteome</keyword>
<evidence type="ECO:0000313" key="3">
    <source>
        <dbReference type="EMBL" id="KAK8789081.1"/>
    </source>
</evidence>
<dbReference type="AlphaFoldDB" id="A0AAQ4FR65"/>
<organism evidence="3 4">
    <name type="scientific">Amblyomma americanum</name>
    <name type="common">Lone star tick</name>
    <dbReference type="NCBI Taxonomy" id="6943"/>
    <lineage>
        <taxon>Eukaryota</taxon>
        <taxon>Metazoa</taxon>
        <taxon>Ecdysozoa</taxon>
        <taxon>Arthropoda</taxon>
        <taxon>Chelicerata</taxon>
        <taxon>Arachnida</taxon>
        <taxon>Acari</taxon>
        <taxon>Parasitiformes</taxon>
        <taxon>Ixodida</taxon>
        <taxon>Ixodoidea</taxon>
        <taxon>Ixodidae</taxon>
        <taxon>Amblyomminae</taxon>
        <taxon>Amblyomma</taxon>
    </lineage>
</organism>
<feature type="compositionally biased region" description="Basic and acidic residues" evidence="1">
    <location>
        <begin position="30"/>
        <end position="40"/>
    </location>
</feature>
<reference evidence="3 4" key="1">
    <citation type="journal article" date="2023" name="Arcadia Sci">
        <title>De novo assembly of a long-read Amblyomma americanum tick genome.</title>
        <authorList>
            <person name="Chou S."/>
            <person name="Poskanzer K.E."/>
            <person name="Rollins M."/>
            <person name="Thuy-Boun P.S."/>
        </authorList>
    </citation>
    <scope>NUCLEOTIDE SEQUENCE [LARGE SCALE GENOMIC DNA]</scope>
    <source>
        <strain evidence="3">F_SG_1</strain>
        <tissue evidence="3">Salivary glands</tissue>
    </source>
</reference>
<sequence length="97" mass="10630">MFGPRCPGVVTLLFAALPATSMTCATRAFRESSARRRAERPSFSGQPVARRRASERNNASTLQSAARRWGQMVRRRALLNGAAIARMVHNAFLSPTA</sequence>
<evidence type="ECO:0000313" key="4">
    <source>
        <dbReference type="Proteomes" id="UP001321473"/>
    </source>
</evidence>
<feature type="signal peptide" evidence="2">
    <location>
        <begin position="1"/>
        <end position="21"/>
    </location>
</feature>
<feature type="chain" id="PRO_5042870529" description="Secreted protein" evidence="2">
    <location>
        <begin position="22"/>
        <end position="97"/>
    </location>
</feature>
<accession>A0AAQ4FR65</accession>
<comment type="caution">
    <text evidence="3">The sequence shown here is derived from an EMBL/GenBank/DDBJ whole genome shotgun (WGS) entry which is preliminary data.</text>
</comment>
<feature type="region of interest" description="Disordered" evidence="1">
    <location>
        <begin position="30"/>
        <end position="63"/>
    </location>
</feature>
<evidence type="ECO:0000256" key="2">
    <source>
        <dbReference type="SAM" id="SignalP"/>
    </source>
</evidence>
<proteinExistence type="predicted"/>
<protein>
    <recommendedName>
        <fullName evidence="5">Secreted protein</fullName>
    </recommendedName>
</protein>
<keyword evidence="2" id="KW-0732">Signal</keyword>
<gene>
    <name evidence="3" type="ORF">V5799_021145</name>
</gene>
<dbReference type="EMBL" id="JARKHS020000177">
    <property type="protein sequence ID" value="KAK8789081.1"/>
    <property type="molecule type" value="Genomic_DNA"/>
</dbReference>
<evidence type="ECO:0000256" key="1">
    <source>
        <dbReference type="SAM" id="MobiDB-lite"/>
    </source>
</evidence>
<dbReference type="Proteomes" id="UP001321473">
    <property type="component" value="Unassembled WGS sequence"/>
</dbReference>
<evidence type="ECO:0008006" key="5">
    <source>
        <dbReference type="Google" id="ProtNLM"/>
    </source>
</evidence>